<feature type="transmembrane region" description="Helical" evidence="1">
    <location>
        <begin position="38"/>
        <end position="58"/>
    </location>
</feature>
<evidence type="ECO:0000256" key="1">
    <source>
        <dbReference type="SAM" id="Phobius"/>
    </source>
</evidence>
<keyword evidence="1" id="KW-1133">Transmembrane helix</keyword>
<evidence type="ECO:0000313" key="2">
    <source>
        <dbReference type="EMBL" id="GAA3396739.1"/>
    </source>
</evidence>
<sequence length="357" mass="37479">MTDLPPPSRDLPPGAHTALRSRVLAATYEEEAPRRRRLLPLAAAAAVLVVVFGAIGVLRSTGERPMPTVSGPGTPAPTAVAPTGVATTGVPPTTVVAPAAFEPLFTRLAPGWLPDGATVESHGVSRRSEGFRAADRSGVEVEVDVELLLRGGRSVLDPGLPGARPGPDVNGAPSTWVTGAGNGGGWLRWEWAPGATAVLLVKGVPDAERVAARVAESLRPGTRRSVAMPFTMVRPAGLPLASHSVVEWAGGGYEARFQFGPGTGPVRSINVTWIPARYATNYPPNVTVGGRDANVRTEGEYLVVWQRFGPDVVEVHCRTQKSGSVDAVRAECLRTAGTLRPAGTNEQPSTWSTEPLR</sequence>
<gene>
    <name evidence="2" type="ORF">GCM10020369_74450</name>
</gene>
<keyword evidence="3" id="KW-1185">Reference proteome</keyword>
<evidence type="ECO:0000313" key="3">
    <source>
        <dbReference type="Proteomes" id="UP001501676"/>
    </source>
</evidence>
<organism evidence="2 3">
    <name type="scientific">Cryptosporangium minutisporangium</name>
    <dbReference type="NCBI Taxonomy" id="113569"/>
    <lineage>
        <taxon>Bacteria</taxon>
        <taxon>Bacillati</taxon>
        <taxon>Actinomycetota</taxon>
        <taxon>Actinomycetes</taxon>
        <taxon>Cryptosporangiales</taxon>
        <taxon>Cryptosporangiaceae</taxon>
        <taxon>Cryptosporangium</taxon>
    </lineage>
</organism>
<comment type="caution">
    <text evidence="2">The sequence shown here is derived from an EMBL/GenBank/DDBJ whole genome shotgun (WGS) entry which is preliminary data.</text>
</comment>
<dbReference type="EMBL" id="BAAAYN010000060">
    <property type="protein sequence ID" value="GAA3396739.1"/>
    <property type="molecule type" value="Genomic_DNA"/>
</dbReference>
<dbReference type="RefSeq" id="WP_345733006.1">
    <property type="nucleotide sequence ID" value="NZ_BAAAYN010000060.1"/>
</dbReference>
<name>A0ABP6T9L0_9ACTN</name>
<proteinExistence type="predicted"/>
<keyword evidence="1" id="KW-0472">Membrane</keyword>
<keyword evidence="1" id="KW-0812">Transmembrane</keyword>
<reference evidence="3" key="1">
    <citation type="journal article" date="2019" name="Int. J. Syst. Evol. Microbiol.">
        <title>The Global Catalogue of Microorganisms (GCM) 10K type strain sequencing project: providing services to taxonomists for standard genome sequencing and annotation.</title>
        <authorList>
            <consortium name="The Broad Institute Genomics Platform"/>
            <consortium name="The Broad Institute Genome Sequencing Center for Infectious Disease"/>
            <person name="Wu L."/>
            <person name="Ma J."/>
        </authorList>
    </citation>
    <scope>NUCLEOTIDE SEQUENCE [LARGE SCALE GENOMIC DNA]</scope>
    <source>
        <strain evidence="3">JCM 9458</strain>
    </source>
</reference>
<accession>A0ABP6T9L0</accession>
<protein>
    <submittedName>
        <fullName evidence="2">Uncharacterized protein</fullName>
    </submittedName>
</protein>
<dbReference type="Proteomes" id="UP001501676">
    <property type="component" value="Unassembled WGS sequence"/>
</dbReference>